<accession>A0A2T1D0R2</accession>
<dbReference type="InterPro" id="IPR025960">
    <property type="entry name" value="RVT_N"/>
</dbReference>
<keyword evidence="2" id="KW-0695">RNA-directed DNA polymerase</keyword>
<dbReference type="AlphaFoldDB" id="A0A2T1D0R2"/>
<keyword evidence="2" id="KW-0548">Nucleotidyltransferase</keyword>
<dbReference type="Pfam" id="PF00078">
    <property type="entry name" value="RVT_1"/>
    <property type="match status" value="1"/>
</dbReference>
<dbReference type="GO" id="GO:0003676">
    <property type="term" value="F:nucleic acid binding"/>
    <property type="evidence" value="ECO:0007669"/>
    <property type="project" value="InterPro"/>
</dbReference>
<dbReference type="RefSeq" id="WP_073075362.1">
    <property type="nucleotide sequence ID" value="NZ_MPPI01000092.1"/>
</dbReference>
<evidence type="ECO:0000313" key="3">
    <source>
        <dbReference type="Proteomes" id="UP000238634"/>
    </source>
</evidence>
<sequence>MQTQFVNETQRTTDWQSVNWRKANRVVKNLRQRIFRATRCEDWKRVRNLQRLLLKSYSNVLLAVRRVTQINAGKNTPGIDKMLVKTGPAKGKLVDLLKPQNAWQPLAARRVQIPKRNGKRRPLGIPSIIDRCLQAVVKAALEPCWEAQFEPTSYGFRPSRSVHDAIARLYVTANVNNRKKWVLEADIAGCFDTIDHDFLLQQIGHFPARRVIAQWLKAGYVENGIFHPSEAGTPQGGILSPLLANIALHGMETALGITRYAQGCVKRTVKRVLVRYADDCVVVCDSQVEAEQAQVDLQRFLKFRGLELSEEKTRIVHLSEGFDFLSFNVRHYRSQNTRTGWKLLIKPAKQSVAAFREKLRATFKRLHGSNARCLIKVLNPILRGWANYYRNAVSSEVFQHLEHYVFWKLRRWISKTHPNKSFGWRDHRYWAHHPAYPGSQWNFVDKDTGMVLYRIGYTRIQRHTLIRGDASPDNPELKDYFEQRTKQSRQIGEYPKAVQRVIQHQQAQCPNCGQSLFNAEDIHIHHHVPRQQGGTNHTSNLVAVHLVCHAQLHR</sequence>
<dbReference type="Pfam" id="PF01844">
    <property type="entry name" value="HNH"/>
    <property type="match status" value="1"/>
</dbReference>
<dbReference type="NCBIfam" id="TIGR04416">
    <property type="entry name" value="group_II_RT_mat"/>
    <property type="match status" value="1"/>
</dbReference>
<dbReference type="Pfam" id="PF08388">
    <property type="entry name" value="GIIM"/>
    <property type="match status" value="1"/>
</dbReference>
<dbReference type="STRING" id="1920490.GCA_001895925_03875"/>
<dbReference type="InterPro" id="IPR000477">
    <property type="entry name" value="RT_dom"/>
</dbReference>
<keyword evidence="2" id="KW-0808">Transferase</keyword>
<dbReference type="InterPro" id="IPR043502">
    <property type="entry name" value="DNA/RNA_pol_sf"/>
</dbReference>
<keyword evidence="3" id="KW-1185">Reference proteome</keyword>
<dbReference type="CDD" id="cd01651">
    <property type="entry name" value="RT_G2_intron"/>
    <property type="match status" value="1"/>
</dbReference>
<reference evidence="2 3" key="2">
    <citation type="submission" date="2018-03" db="EMBL/GenBank/DDBJ databases">
        <title>The ancient ancestry and fast evolution of plastids.</title>
        <authorList>
            <person name="Moore K.R."/>
            <person name="Magnabosco C."/>
            <person name="Momper L."/>
            <person name="Gold D.A."/>
            <person name="Bosak T."/>
            <person name="Fournier G.P."/>
        </authorList>
    </citation>
    <scope>NUCLEOTIDE SEQUENCE [LARGE SCALE GENOMIC DNA]</scope>
    <source>
        <strain evidence="2 3">ULC007</strain>
    </source>
</reference>
<dbReference type="PROSITE" id="PS50878">
    <property type="entry name" value="RT_POL"/>
    <property type="match status" value="1"/>
</dbReference>
<dbReference type="Pfam" id="PF13655">
    <property type="entry name" value="RVT_N"/>
    <property type="match status" value="1"/>
</dbReference>
<dbReference type="SUPFAM" id="SSF56672">
    <property type="entry name" value="DNA/RNA polymerases"/>
    <property type="match status" value="1"/>
</dbReference>
<proteinExistence type="predicted"/>
<dbReference type="SMART" id="SM00507">
    <property type="entry name" value="HNHc"/>
    <property type="match status" value="1"/>
</dbReference>
<dbReference type="InterPro" id="IPR030931">
    <property type="entry name" value="Group_II_RT_mat"/>
</dbReference>
<dbReference type="InterPro" id="IPR013597">
    <property type="entry name" value="Mat_intron_G2"/>
</dbReference>
<gene>
    <name evidence="2" type="primary">ltrA</name>
    <name evidence="2" type="ORF">C7B65_26770</name>
</gene>
<protein>
    <submittedName>
        <fullName evidence="2">Group II intron reverse transcriptase/maturase</fullName>
    </submittedName>
</protein>
<dbReference type="PANTHER" id="PTHR34047:SF10">
    <property type="entry name" value="GROUP II INTRON-ASSOCIATED OPEN READING FRAME"/>
    <property type="match status" value="1"/>
</dbReference>
<evidence type="ECO:0000313" key="2">
    <source>
        <dbReference type="EMBL" id="PSB14088.1"/>
    </source>
</evidence>
<evidence type="ECO:0000259" key="1">
    <source>
        <dbReference type="PROSITE" id="PS50878"/>
    </source>
</evidence>
<dbReference type="Gene3D" id="1.10.30.50">
    <property type="match status" value="1"/>
</dbReference>
<feature type="domain" description="Reverse transcriptase" evidence="1">
    <location>
        <begin position="94"/>
        <end position="329"/>
    </location>
</feature>
<organism evidence="2 3">
    <name type="scientific">Phormidesmis priestleyi ULC007</name>
    <dbReference type="NCBI Taxonomy" id="1920490"/>
    <lineage>
        <taxon>Bacteria</taxon>
        <taxon>Bacillati</taxon>
        <taxon>Cyanobacteriota</taxon>
        <taxon>Cyanophyceae</taxon>
        <taxon>Leptolyngbyales</taxon>
        <taxon>Leptolyngbyaceae</taxon>
        <taxon>Phormidesmis</taxon>
    </lineage>
</organism>
<dbReference type="GO" id="GO:0004519">
    <property type="term" value="F:endonuclease activity"/>
    <property type="evidence" value="ECO:0007669"/>
    <property type="project" value="InterPro"/>
</dbReference>
<dbReference type="GO" id="GO:0003964">
    <property type="term" value="F:RNA-directed DNA polymerase activity"/>
    <property type="evidence" value="ECO:0007669"/>
    <property type="project" value="UniProtKB-KW"/>
</dbReference>
<dbReference type="InterPro" id="IPR051083">
    <property type="entry name" value="GrpII_Intron_Splice-Mob/Def"/>
</dbReference>
<name>A0A2T1D0R2_9CYAN</name>
<dbReference type="InterPro" id="IPR003615">
    <property type="entry name" value="HNH_nuc"/>
</dbReference>
<dbReference type="PANTHER" id="PTHR34047">
    <property type="entry name" value="NUCLEAR INTRON MATURASE 1, MITOCHONDRIAL-RELATED"/>
    <property type="match status" value="1"/>
</dbReference>
<dbReference type="GO" id="GO:0008270">
    <property type="term" value="F:zinc ion binding"/>
    <property type="evidence" value="ECO:0007669"/>
    <property type="project" value="InterPro"/>
</dbReference>
<dbReference type="InterPro" id="IPR002711">
    <property type="entry name" value="HNH"/>
</dbReference>
<dbReference type="Proteomes" id="UP000238634">
    <property type="component" value="Unassembled WGS sequence"/>
</dbReference>
<reference evidence="2 3" key="1">
    <citation type="submission" date="2018-02" db="EMBL/GenBank/DDBJ databases">
        <authorList>
            <person name="Cohen D.B."/>
            <person name="Kent A.D."/>
        </authorList>
    </citation>
    <scope>NUCLEOTIDE SEQUENCE [LARGE SCALE GENOMIC DNA]</scope>
    <source>
        <strain evidence="2 3">ULC007</strain>
    </source>
</reference>
<dbReference type="CDD" id="cd00085">
    <property type="entry name" value="HNHc"/>
    <property type="match status" value="1"/>
</dbReference>
<dbReference type="EMBL" id="PVWG01000105">
    <property type="protein sequence ID" value="PSB14088.1"/>
    <property type="molecule type" value="Genomic_DNA"/>
</dbReference>
<dbReference type="OrthoDB" id="468044at2"/>
<comment type="caution">
    <text evidence="2">The sequence shown here is derived from an EMBL/GenBank/DDBJ whole genome shotgun (WGS) entry which is preliminary data.</text>
</comment>